<dbReference type="SUPFAM" id="SSF53474">
    <property type="entry name" value="alpha/beta-Hydrolases"/>
    <property type="match status" value="1"/>
</dbReference>
<dbReference type="Pfam" id="PF00561">
    <property type="entry name" value="Abhydrolase_1"/>
    <property type="match status" value="1"/>
</dbReference>
<dbReference type="OrthoDB" id="6431331at2759"/>
<evidence type="ECO:0000313" key="4">
    <source>
        <dbReference type="Proteomes" id="UP000754883"/>
    </source>
</evidence>
<organism evidence="3 4">
    <name type="scientific">Clonostachys byssicola</name>
    <dbReference type="NCBI Taxonomy" id="160290"/>
    <lineage>
        <taxon>Eukaryota</taxon>
        <taxon>Fungi</taxon>
        <taxon>Dikarya</taxon>
        <taxon>Ascomycota</taxon>
        <taxon>Pezizomycotina</taxon>
        <taxon>Sordariomycetes</taxon>
        <taxon>Hypocreomycetidae</taxon>
        <taxon>Hypocreales</taxon>
        <taxon>Bionectriaceae</taxon>
        <taxon>Clonostachys</taxon>
    </lineage>
</organism>
<protein>
    <recommendedName>
        <fullName evidence="2">AB hydrolase-1 domain-containing protein</fullName>
    </recommendedName>
</protein>
<dbReference type="Gene3D" id="3.40.50.1820">
    <property type="entry name" value="alpha/beta hydrolase"/>
    <property type="match status" value="1"/>
</dbReference>
<dbReference type="AlphaFoldDB" id="A0A9N9UGH1"/>
<keyword evidence="1" id="KW-0812">Transmembrane</keyword>
<sequence>MMYTSQTPGRDRDKRGGQNTKNHYLVWLYILLLRLVAPASFVHCLVHLFVYIFEVSCPAITDRPWLTLAASSEVLWFLSVLPKRLHLQSTPPKPGFRTHYERDDLFYKCCEYVPSLEKFLSSWFQGASVEDLHRDDVKDFLAWTFAKKSISFEHYDCDLDRYITHMEGVLGRTFPPGRGYHQAMRLSLDPLHVEHKPLVYYVFVVGLADFTSYFRLRLCGFDHYRLPIYKRMSVFPWRPHTALSRKISVSEHLSYFYRPHTRRGRRPVLFIHGFGHGISRYSRFLKDFDCQNGYSSSGVGIIALEIMPLTTRVNEDDMLPMDKLMREIRLVLAHHGWTEVTILAHSVGTTIATQLLQNFGHTQAPNIGPMVLVDPVAMTLHWGDAQLNLLYRNREQARTAAELEMRHLFGADMTIAHSVTHEVFAWQDNLAWRTEFYGREVAFFVSGEDELADARDTMRYLCTCAEVPVAAADAEEVAEAKPARYVTDEPRAAILHEGLGHGEVFDSPENWGVLKGVLHQHCCVKDA</sequence>
<reference evidence="3" key="1">
    <citation type="submission" date="2021-10" db="EMBL/GenBank/DDBJ databases">
        <authorList>
            <person name="Piombo E."/>
        </authorList>
    </citation>
    <scope>NUCLEOTIDE SEQUENCE</scope>
</reference>
<gene>
    <name evidence="3" type="ORF">CBYS24578_00012638</name>
</gene>
<dbReference type="Proteomes" id="UP000754883">
    <property type="component" value="Unassembled WGS sequence"/>
</dbReference>
<name>A0A9N9UGH1_9HYPO</name>
<keyword evidence="1" id="KW-1133">Transmembrane helix</keyword>
<evidence type="ECO:0000313" key="3">
    <source>
        <dbReference type="EMBL" id="CAG9986361.1"/>
    </source>
</evidence>
<evidence type="ECO:0000256" key="1">
    <source>
        <dbReference type="SAM" id="Phobius"/>
    </source>
</evidence>
<dbReference type="PANTHER" id="PTHR37471">
    <property type="entry name" value="UNNAMED PRODUCT"/>
    <property type="match status" value="1"/>
</dbReference>
<accession>A0A9N9UGH1</accession>
<feature type="transmembrane region" description="Helical" evidence="1">
    <location>
        <begin position="24"/>
        <end position="53"/>
    </location>
</feature>
<dbReference type="InterPro" id="IPR029058">
    <property type="entry name" value="AB_hydrolase_fold"/>
</dbReference>
<dbReference type="PANTHER" id="PTHR37471:SF1">
    <property type="entry name" value="AB HYDROLASE-1 DOMAIN-CONTAINING PROTEIN"/>
    <property type="match status" value="1"/>
</dbReference>
<proteinExistence type="predicted"/>
<feature type="domain" description="AB hydrolase-1" evidence="2">
    <location>
        <begin position="317"/>
        <end position="403"/>
    </location>
</feature>
<keyword evidence="4" id="KW-1185">Reference proteome</keyword>
<comment type="caution">
    <text evidence="3">The sequence shown here is derived from an EMBL/GenBank/DDBJ whole genome shotgun (WGS) entry which is preliminary data.</text>
</comment>
<dbReference type="EMBL" id="CABFNO020001404">
    <property type="protein sequence ID" value="CAG9986361.1"/>
    <property type="molecule type" value="Genomic_DNA"/>
</dbReference>
<keyword evidence="1" id="KW-0472">Membrane</keyword>
<evidence type="ECO:0000259" key="2">
    <source>
        <dbReference type="Pfam" id="PF00561"/>
    </source>
</evidence>
<dbReference type="InterPro" id="IPR000073">
    <property type="entry name" value="AB_hydrolase_1"/>
</dbReference>